<evidence type="ECO:0000256" key="3">
    <source>
        <dbReference type="ARBA" id="ARBA00023014"/>
    </source>
</evidence>
<proteinExistence type="predicted"/>
<protein>
    <submittedName>
        <fullName evidence="5">4Fe-4S dicluster domain-containing protein</fullName>
    </submittedName>
</protein>
<accession>A0A9D0ZLY3</accession>
<dbReference type="AlphaFoldDB" id="A0A9D0ZLY3"/>
<dbReference type="InterPro" id="IPR017900">
    <property type="entry name" value="4Fe4S_Fe_S_CS"/>
</dbReference>
<evidence type="ECO:0000256" key="1">
    <source>
        <dbReference type="ARBA" id="ARBA00022723"/>
    </source>
</evidence>
<dbReference type="EMBL" id="DVFZ01000070">
    <property type="protein sequence ID" value="HIQ82858.1"/>
    <property type="molecule type" value="Genomic_DNA"/>
</dbReference>
<dbReference type="PROSITE" id="PS51379">
    <property type="entry name" value="4FE4S_FER_2"/>
    <property type="match status" value="2"/>
</dbReference>
<keyword evidence="1" id="KW-0479">Metal-binding</keyword>
<dbReference type="GO" id="GO:0046872">
    <property type="term" value="F:metal ion binding"/>
    <property type="evidence" value="ECO:0007669"/>
    <property type="project" value="UniProtKB-KW"/>
</dbReference>
<dbReference type="Gene3D" id="1.10.1060.10">
    <property type="entry name" value="Alpha-helical ferredoxin"/>
    <property type="match status" value="1"/>
</dbReference>
<comment type="caution">
    <text evidence="5">The sequence shown here is derived from an EMBL/GenBank/DDBJ whole genome shotgun (WGS) entry which is preliminary data.</text>
</comment>
<dbReference type="PANTHER" id="PTHR40447">
    <property type="entry name" value="ANAEROBIC SULFITE REDUCTASE SUBUNIT A"/>
    <property type="match status" value="1"/>
</dbReference>
<keyword evidence="3" id="KW-0411">Iron-sulfur</keyword>
<evidence type="ECO:0000313" key="5">
    <source>
        <dbReference type="EMBL" id="HIQ82858.1"/>
    </source>
</evidence>
<name>A0A9D0ZLY3_9FIRM</name>
<dbReference type="InterPro" id="IPR009051">
    <property type="entry name" value="Helical_ferredxn"/>
</dbReference>
<reference evidence="5" key="2">
    <citation type="journal article" date="2021" name="PeerJ">
        <title>Extensive microbial diversity within the chicken gut microbiome revealed by metagenomics and culture.</title>
        <authorList>
            <person name="Gilroy R."/>
            <person name="Ravi A."/>
            <person name="Getino M."/>
            <person name="Pursley I."/>
            <person name="Horton D.L."/>
            <person name="Alikhan N.F."/>
            <person name="Baker D."/>
            <person name="Gharbi K."/>
            <person name="Hall N."/>
            <person name="Watson M."/>
            <person name="Adriaenssens E.M."/>
            <person name="Foster-Nyarko E."/>
            <person name="Jarju S."/>
            <person name="Secka A."/>
            <person name="Antonio M."/>
            <person name="Oren A."/>
            <person name="Chaudhuri R.R."/>
            <person name="La Ragione R."/>
            <person name="Hildebrand F."/>
            <person name="Pallen M.J."/>
        </authorList>
    </citation>
    <scope>NUCLEOTIDE SEQUENCE</scope>
    <source>
        <strain evidence="5">ChiSjej6B24-2974</strain>
    </source>
</reference>
<sequence length="341" mass="38435">MLKLKTANADALYARISDSAKLYLPVKKAGQVNYDLWESGCEVTLDEMTVKSPKDLFFPQSEHLMEFRVSGKSIEVENPELPTEPYVLFGVRACDVRSFDVLDRVFLSDPVDNYYQARRNNGTVVSLACLSPLRESCFCSVFGIDLAEPQGDAQVWILGDEMYLNAATEKGEKVLEMVKDLCEETDGAPLAAAKDEARAKMAKNPLADLDLTGFDGEHMMEKFNAPEWKKLYQACLGCGTCTFVCPTCQCYDIRDFDTGHGIQRYRCWDSCMYSDFTMMAAGTNRKTQMERFRQRFMHKLVYFPANNEGMYSCVGCGRCVSKCPMHLHIAKVIRALGGKKQ</sequence>
<dbReference type="GO" id="GO:0051536">
    <property type="term" value="F:iron-sulfur cluster binding"/>
    <property type="evidence" value="ECO:0007669"/>
    <property type="project" value="UniProtKB-KW"/>
</dbReference>
<gene>
    <name evidence="5" type="ORF">IAA52_07115</name>
</gene>
<keyword evidence="2" id="KW-0408">Iron</keyword>
<evidence type="ECO:0000313" key="6">
    <source>
        <dbReference type="Proteomes" id="UP000824260"/>
    </source>
</evidence>
<dbReference type="PANTHER" id="PTHR40447:SF1">
    <property type="entry name" value="ANAEROBIC SULFITE REDUCTASE SUBUNIT A"/>
    <property type="match status" value="1"/>
</dbReference>
<evidence type="ECO:0000256" key="2">
    <source>
        <dbReference type="ARBA" id="ARBA00023004"/>
    </source>
</evidence>
<organism evidence="5 6">
    <name type="scientific">Candidatus Pullichristensenella stercorigallinarum</name>
    <dbReference type="NCBI Taxonomy" id="2840909"/>
    <lineage>
        <taxon>Bacteria</taxon>
        <taxon>Bacillati</taxon>
        <taxon>Bacillota</taxon>
        <taxon>Clostridia</taxon>
        <taxon>Candidatus Pullichristensenella</taxon>
    </lineage>
</organism>
<feature type="domain" description="4Fe-4S ferredoxin-type" evidence="4">
    <location>
        <begin position="302"/>
        <end position="332"/>
    </location>
</feature>
<dbReference type="InterPro" id="IPR017896">
    <property type="entry name" value="4Fe4S_Fe-S-bd"/>
</dbReference>
<feature type="domain" description="4Fe-4S ferredoxin-type" evidence="4">
    <location>
        <begin position="224"/>
        <end position="256"/>
    </location>
</feature>
<dbReference type="Proteomes" id="UP000824260">
    <property type="component" value="Unassembled WGS sequence"/>
</dbReference>
<evidence type="ECO:0000259" key="4">
    <source>
        <dbReference type="PROSITE" id="PS51379"/>
    </source>
</evidence>
<reference evidence="5" key="1">
    <citation type="submission" date="2020-10" db="EMBL/GenBank/DDBJ databases">
        <authorList>
            <person name="Gilroy R."/>
        </authorList>
    </citation>
    <scope>NUCLEOTIDE SEQUENCE</scope>
    <source>
        <strain evidence="5">ChiSjej6B24-2974</strain>
    </source>
</reference>
<dbReference type="Pfam" id="PF17179">
    <property type="entry name" value="Fer4_22"/>
    <property type="match status" value="1"/>
</dbReference>
<dbReference type="PROSITE" id="PS00198">
    <property type="entry name" value="4FE4S_FER_1"/>
    <property type="match status" value="2"/>
</dbReference>
<dbReference type="SUPFAM" id="SSF46548">
    <property type="entry name" value="alpha-helical ferredoxin"/>
    <property type="match status" value="1"/>
</dbReference>